<evidence type="ECO:0000313" key="3">
    <source>
        <dbReference type="EMBL" id="AWB33413.1"/>
    </source>
</evidence>
<proteinExistence type="inferred from homology"/>
<keyword evidence="4" id="KW-1185">Reference proteome</keyword>
<dbReference type="Gene3D" id="3.40.190.10">
    <property type="entry name" value="Periplasmic binding protein-like II"/>
    <property type="match status" value="1"/>
</dbReference>
<dbReference type="PIRSF" id="PIRSF017082">
    <property type="entry name" value="YflP"/>
    <property type="match status" value="1"/>
</dbReference>
<comment type="similarity">
    <text evidence="1">Belongs to the UPF0065 (bug) family.</text>
</comment>
<dbReference type="Pfam" id="PF03401">
    <property type="entry name" value="TctC"/>
    <property type="match status" value="1"/>
</dbReference>
<dbReference type="PANTHER" id="PTHR42928:SF5">
    <property type="entry name" value="BLR1237 PROTEIN"/>
    <property type="match status" value="1"/>
</dbReference>
<dbReference type="InterPro" id="IPR005064">
    <property type="entry name" value="BUG"/>
</dbReference>
<dbReference type="Gene3D" id="3.40.190.150">
    <property type="entry name" value="Bordetella uptake gene, domain 1"/>
    <property type="match status" value="1"/>
</dbReference>
<dbReference type="PANTHER" id="PTHR42928">
    <property type="entry name" value="TRICARBOXYLATE-BINDING PROTEIN"/>
    <property type="match status" value="1"/>
</dbReference>
<sequence length="322" mass="33972">MIKKFYRKAILATALVCSATLAHAAYPERPVKLVVPYPPGQATDIFARILAEELTSELGQPVVVENRGGAGSNIGMQYAARSKPDGYTLAVGPSAGAVNQTLYSQPGYSLLDDFQPVGGIFSVPLIFLANPESGITSLTQMIEKAKAEPDSLPYASAGVGGSQHLSAEMLNAAASVKMRHIPYSGSGPAQSDFLGNHVPLMVDSVTAALANIQTGRAVPLAVTTAQRIEQLPDVPTVAELGYPDYEATGWATVLAPAGTPDDIVLLLNEKITKILETPKMQNAIKSRGAQPMNYQPAQGRAFLENEIGKWATAVKQSGAKVD</sequence>
<accession>A0A2R4XI14</accession>
<name>A0A2R4XI14_9BURK</name>
<dbReference type="CDD" id="cd13578">
    <property type="entry name" value="PBP2_Bug27"/>
    <property type="match status" value="1"/>
</dbReference>
<dbReference type="EMBL" id="CP028901">
    <property type="protein sequence ID" value="AWB33413.1"/>
    <property type="molecule type" value="Genomic_DNA"/>
</dbReference>
<evidence type="ECO:0000313" key="4">
    <source>
        <dbReference type="Proteomes" id="UP000244571"/>
    </source>
</evidence>
<gene>
    <name evidence="3" type="ORF">DBV39_06500</name>
</gene>
<organism evidence="3 4">
    <name type="scientific">Orrella marina</name>
    <dbReference type="NCBI Taxonomy" id="2163011"/>
    <lineage>
        <taxon>Bacteria</taxon>
        <taxon>Pseudomonadati</taxon>
        <taxon>Pseudomonadota</taxon>
        <taxon>Betaproteobacteria</taxon>
        <taxon>Burkholderiales</taxon>
        <taxon>Alcaligenaceae</taxon>
        <taxon>Orrella</taxon>
    </lineage>
</organism>
<keyword evidence="2" id="KW-0732">Signal</keyword>
<dbReference type="OrthoDB" id="8678477at2"/>
<evidence type="ECO:0000256" key="2">
    <source>
        <dbReference type="SAM" id="SignalP"/>
    </source>
</evidence>
<feature type="chain" id="PRO_5015326401" evidence="2">
    <location>
        <begin position="25"/>
        <end position="322"/>
    </location>
</feature>
<dbReference type="InterPro" id="IPR042100">
    <property type="entry name" value="Bug_dom1"/>
</dbReference>
<dbReference type="KEGG" id="boz:DBV39_06500"/>
<evidence type="ECO:0000256" key="1">
    <source>
        <dbReference type="ARBA" id="ARBA00006987"/>
    </source>
</evidence>
<reference evidence="3 4" key="1">
    <citation type="submission" date="2018-04" db="EMBL/GenBank/DDBJ databases">
        <title>Bordetella sp. HZ20 isolated from seawater.</title>
        <authorList>
            <person name="Sun C."/>
        </authorList>
    </citation>
    <scope>NUCLEOTIDE SEQUENCE [LARGE SCALE GENOMIC DNA]</scope>
    <source>
        <strain evidence="3 4">HZ20</strain>
    </source>
</reference>
<feature type="signal peptide" evidence="2">
    <location>
        <begin position="1"/>
        <end position="24"/>
    </location>
</feature>
<dbReference type="Proteomes" id="UP000244571">
    <property type="component" value="Chromosome"/>
</dbReference>
<protein>
    <submittedName>
        <fullName evidence="3">ABC transporter substrate-binding protein</fullName>
    </submittedName>
</protein>
<dbReference type="SUPFAM" id="SSF53850">
    <property type="entry name" value="Periplasmic binding protein-like II"/>
    <property type="match status" value="1"/>
</dbReference>
<dbReference type="AlphaFoldDB" id="A0A2R4XI14"/>